<dbReference type="PANTHER" id="PTHR43639:SF1">
    <property type="entry name" value="SHORT-CHAIN DEHYDROGENASE_REDUCTASE FAMILY PROTEIN"/>
    <property type="match status" value="1"/>
</dbReference>
<dbReference type="Gene3D" id="3.40.50.720">
    <property type="entry name" value="NAD(P)-binding Rossmann-like Domain"/>
    <property type="match status" value="1"/>
</dbReference>
<dbReference type="InterPro" id="IPR020904">
    <property type="entry name" value="Sc_DH/Rdtase_CS"/>
</dbReference>
<evidence type="ECO:0000313" key="4">
    <source>
        <dbReference type="EMBL" id="QDH13638.1"/>
    </source>
</evidence>
<dbReference type="SUPFAM" id="SSF51735">
    <property type="entry name" value="NAD(P)-binding Rossmann-fold domains"/>
    <property type="match status" value="1"/>
</dbReference>
<evidence type="ECO:0000313" key="5">
    <source>
        <dbReference type="Proteomes" id="UP000318709"/>
    </source>
</evidence>
<dbReference type="NCBIfam" id="NF006597">
    <property type="entry name" value="PRK09134.1"/>
    <property type="match status" value="1"/>
</dbReference>
<dbReference type="PROSITE" id="PS00061">
    <property type="entry name" value="ADH_SHORT"/>
    <property type="match status" value="1"/>
</dbReference>
<dbReference type="OrthoDB" id="9786360at2"/>
<dbReference type="Pfam" id="PF00106">
    <property type="entry name" value="adh_short"/>
    <property type="match status" value="1"/>
</dbReference>
<dbReference type="EMBL" id="CP038231">
    <property type="protein sequence ID" value="QDH13638.1"/>
    <property type="molecule type" value="Genomic_DNA"/>
</dbReference>
<reference evidence="4 5" key="1">
    <citation type="submission" date="2019-03" db="EMBL/GenBank/DDBJ databases">
        <title>The complete genome sequence of Swingsia_sp. F3b2 LMG30590(T).</title>
        <authorList>
            <person name="Chua K.-O."/>
            <person name="Chan K.-G."/>
            <person name="See-Too W.-S."/>
        </authorList>
    </citation>
    <scope>NUCLEOTIDE SEQUENCE [LARGE SCALE GENOMIC DNA]</scope>
    <source>
        <strain evidence="4 5">F3b2</strain>
    </source>
</reference>
<organism evidence="4 5">
    <name type="scientific">Formicincola oecophyllae</name>
    <dbReference type="NCBI Taxonomy" id="2558361"/>
    <lineage>
        <taxon>Bacteria</taxon>
        <taxon>Pseudomonadati</taxon>
        <taxon>Pseudomonadota</taxon>
        <taxon>Alphaproteobacteria</taxon>
        <taxon>Acetobacterales</taxon>
        <taxon>Acetobacteraceae</taxon>
        <taxon>Formicincola</taxon>
    </lineage>
</organism>
<keyword evidence="2" id="KW-0560">Oxidoreductase</keyword>
<evidence type="ECO:0000256" key="3">
    <source>
        <dbReference type="RuleBase" id="RU000363"/>
    </source>
</evidence>
<dbReference type="PANTHER" id="PTHR43639">
    <property type="entry name" value="OXIDOREDUCTASE, SHORT-CHAIN DEHYDROGENASE/REDUCTASE FAMILY (AFU_ORTHOLOGUE AFUA_5G02870)"/>
    <property type="match status" value="1"/>
</dbReference>
<proteinExistence type="inferred from homology"/>
<dbReference type="RefSeq" id="WP_141443346.1">
    <property type="nucleotide sequence ID" value="NZ_CP038231.1"/>
</dbReference>
<gene>
    <name evidence="4" type="ORF">E3E12_04910</name>
</gene>
<evidence type="ECO:0000256" key="1">
    <source>
        <dbReference type="ARBA" id="ARBA00006484"/>
    </source>
</evidence>
<evidence type="ECO:0000256" key="2">
    <source>
        <dbReference type="ARBA" id="ARBA00023002"/>
    </source>
</evidence>
<dbReference type="AlphaFoldDB" id="A0A4Y6UAN4"/>
<dbReference type="PRINTS" id="PR00080">
    <property type="entry name" value="SDRFAMILY"/>
</dbReference>
<sequence>MEQLFNVLRLPPTVPRVALVTGGARRIGRAFVAMLAEQGCAVAIHCHKSTQAADELAHELHQHGHQACVLRADLSSEGETATLMAKAHAALGGPVGILINNASVFERDEWHSATRQSWDRHLEPNLRAPFVLSQGLASGLAQAPEGRRSGLVINVLDQRVWNLTPHFVSYTVAKSALWTLTRTLALALAPSVRVNAVGPGPVLPAAGQGEGHFKRMCDNTPLRHGASPHEVAQAALALCCLPGVTGQMLAIDGGQHLNWGPPA</sequence>
<keyword evidence="5" id="KW-1185">Reference proteome</keyword>
<dbReference type="Proteomes" id="UP000318709">
    <property type="component" value="Chromosome"/>
</dbReference>
<dbReference type="InterPro" id="IPR036291">
    <property type="entry name" value="NAD(P)-bd_dom_sf"/>
</dbReference>
<dbReference type="PRINTS" id="PR00081">
    <property type="entry name" value="GDHRDH"/>
</dbReference>
<dbReference type="KEGG" id="swf:E3E12_04910"/>
<accession>A0A4Y6UAN4</accession>
<dbReference type="InterPro" id="IPR002347">
    <property type="entry name" value="SDR_fam"/>
</dbReference>
<name>A0A4Y6UAN4_9PROT</name>
<dbReference type="GO" id="GO:0016491">
    <property type="term" value="F:oxidoreductase activity"/>
    <property type="evidence" value="ECO:0007669"/>
    <property type="project" value="UniProtKB-KW"/>
</dbReference>
<comment type="similarity">
    <text evidence="1 3">Belongs to the short-chain dehydrogenases/reductases (SDR) family.</text>
</comment>
<protein>
    <submittedName>
        <fullName evidence="4">SDR family oxidoreductase</fullName>
    </submittedName>
</protein>